<proteinExistence type="predicted"/>
<sequence length="295" mass="32872">MQFIVHFLSCSSHMATVPLQKATNICSNVPVLLIAISEGLVKARCCVPKHNVSEHFNAESWMHTILPIFQASGGPPRGQNPHITYNMKGKKIPDSEIKELLDKSLKSATDFAALNTHLGPCFMVYAKLEDRATVNGLYLSIFVGVCPLSQPVPNFEKDIASLFIARITSRPTSHPTDFLKKTQKVEFKGNVPAFMWRESGKQFRKNPQYAQPRSNSYLPVFGSLIYCEKRALDHAATEAGAKFYPHLRGGRVENRFENINTFDQDSNLNLPIIDSLVYCKSSALDHVATEVGGFI</sequence>
<gene>
    <name evidence="1" type="ORF">TCMB3V08_LOCUS5992</name>
</gene>
<accession>A0A7R9P862</accession>
<protein>
    <submittedName>
        <fullName evidence="1">(California timema) hypothetical protein</fullName>
    </submittedName>
</protein>
<name>A0A7R9P862_TIMCA</name>
<dbReference type="AlphaFoldDB" id="A0A7R9P862"/>
<dbReference type="EMBL" id="OE181557">
    <property type="protein sequence ID" value="CAD7573354.1"/>
    <property type="molecule type" value="Genomic_DNA"/>
</dbReference>
<organism evidence="1">
    <name type="scientific">Timema californicum</name>
    <name type="common">California timema</name>
    <name type="synonym">Walking stick</name>
    <dbReference type="NCBI Taxonomy" id="61474"/>
    <lineage>
        <taxon>Eukaryota</taxon>
        <taxon>Metazoa</taxon>
        <taxon>Ecdysozoa</taxon>
        <taxon>Arthropoda</taxon>
        <taxon>Hexapoda</taxon>
        <taxon>Insecta</taxon>
        <taxon>Pterygota</taxon>
        <taxon>Neoptera</taxon>
        <taxon>Polyneoptera</taxon>
        <taxon>Phasmatodea</taxon>
        <taxon>Timematodea</taxon>
        <taxon>Timematoidea</taxon>
        <taxon>Timematidae</taxon>
        <taxon>Timema</taxon>
    </lineage>
</organism>
<reference evidence="1" key="1">
    <citation type="submission" date="2020-11" db="EMBL/GenBank/DDBJ databases">
        <authorList>
            <person name="Tran Van P."/>
        </authorList>
    </citation>
    <scope>NUCLEOTIDE SEQUENCE</scope>
</reference>
<evidence type="ECO:0000313" key="1">
    <source>
        <dbReference type="EMBL" id="CAD7573354.1"/>
    </source>
</evidence>